<accession>A0AC34GZD8</accession>
<evidence type="ECO:0000313" key="2">
    <source>
        <dbReference type="WBParaSite" id="ES5_v2.g9962.t1"/>
    </source>
</evidence>
<proteinExistence type="predicted"/>
<dbReference type="Proteomes" id="UP000887579">
    <property type="component" value="Unplaced"/>
</dbReference>
<name>A0AC34GZD8_9BILA</name>
<evidence type="ECO:0000313" key="1">
    <source>
        <dbReference type="Proteomes" id="UP000887579"/>
    </source>
</evidence>
<protein>
    <submittedName>
        <fullName evidence="2">Acid phosphatase</fullName>
    </submittedName>
</protein>
<dbReference type="WBParaSite" id="ES5_v2.g9962.t1">
    <property type="protein sequence ID" value="ES5_v2.g9962.t1"/>
    <property type="gene ID" value="ES5_v2.g9962"/>
</dbReference>
<reference evidence="2" key="1">
    <citation type="submission" date="2022-11" db="UniProtKB">
        <authorList>
            <consortium name="WormBaseParasite"/>
        </authorList>
    </citation>
    <scope>IDENTIFICATION</scope>
</reference>
<organism evidence="1 2">
    <name type="scientific">Panagrolaimus sp. ES5</name>
    <dbReference type="NCBI Taxonomy" id="591445"/>
    <lineage>
        <taxon>Eukaryota</taxon>
        <taxon>Metazoa</taxon>
        <taxon>Ecdysozoa</taxon>
        <taxon>Nematoda</taxon>
        <taxon>Chromadorea</taxon>
        <taxon>Rhabditida</taxon>
        <taxon>Tylenchina</taxon>
        <taxon>Panagrolaimomorpha</taxon>
        <taxon>Panagrolaimoidea</taxon>
        <taxon>Panagrolaimidae</taxon>
        <taxon>Panagrolaimus</taxon>
    </lineage>
</organism>
<sequence>MLLKLLFLLLNITLWVNISGAQELEHADINTLRLVHAIWRHGDRTPSILLPTDPANGINSWPLGLGELTKRGIQQEFKLGQFLRKRYDGFLSQDYSPFEVYVRSSDYNRTLASGQAVLSGIFPIHGEELWVPIPVHTVPKPLDTLLYDRVLCPIADAERQVIYSSNPEILKISKDNENMLRFLAEKSGSTKIPLPLREIWFLFDPLFAISCHNESHKLPDWVNSTVQSEIWRLYDISSNFMYYTDLLKRLRGGPLLKDILNRMQLKISGILDKRLKFYAFSGHDTSISALLNAFGITVNIFPHYSTALFVELHEIGNQFVVKLFYKSQTDSTFVEPLVIPGCEKNCTVEKLFELRKHVIPDNWEVECGLKHWYSFTSEFYLLIICFLSLLCAIFLGCLLNTKMVHKRRRNTFELKETPSGAHLLSGDDEDIDGGL</sequence>